<reference evidence="1 2" key="1">
    <citation type="submission" date="2011-02" db="EMBL/GenBank/DDBJ databases">
        <title>The Genome Sequence of Sphaeroforma arctica JP610.</title>
        <authorList>
            <consortium name="The Broad Institute Genome Sequencing Platform"/>
            <person name="Russ C."/>
            <person name="Cuomo C."/>
            <person name="Young S.K."/>
            <person name="Zeng Q."/>
            <person name="Gargeya S."/>
            <person name="Alvarado L."/>
            <person name="Berlin A."/>
            <person name="Chapman S.B."/>
            <person name="Chen Z."/>
            <person name="Freedman E."/>
            <person name="Gellesch M."/>
            <person name="Goldberg J."/>
            <person name="Griggs A."/>
            <person name="Gujja S."/>
            <person name="Heilman E."/>
            <person name="Heiman D."/>
            <person name="Howarth C."/>
            <person name="Mehta T."/>
            <person name="Neiman D."/>
            <person name="Pearson M."/>
            <person name="Roberts A."/>
            <person name="Saif S."/>
            <person name="Shea T."/>
            <person name="Shenoy N."/>
            <person name="Sisk P."/>
            <person name="Stolte C."/>
            <person name="Sykes S."/>
            <person name="White J."/>
            <person name="Yandava C."/>
            <person name="Burger G."/>
            <person name="Gray M.W."/>
            <person name="Holland P.W.H."/>
            <person name="King N."/>
            <person name="Lang F.B.F."/>
            <person name="Roger A.J."/>
            <person name="Ruiz-Trillo I."/>
            <person name="Haas B."/>
            <person name="Nusbaum C."/>
            <person name="Birren B."/>
        </authorList>
    </citation>
    <scope>NUCLEOTIDE SEQUENCE [LARGE SCALE GENOMIC DNA]</scope>
    <source>
        <strain evidence="1 2">JP610</strain>
    </source>
</reference>
<evidence type="ECO:0000313" key="1">
    <source>
        <dbReference type="EMBL" id="KNC80367.1"/>
    </source>
</evidence>
<name>A0A0L0FU60_9EUKA</name>
<gene>
    <name evidence="1" type="ORF">SARC_07267</name>
</gene>
<proteinExistence type="predicted"/>
<dbReference type="RefSeq" id="XP_014154269.1">
    <property type="nucleotide sequence ID" value="XM_014298794.1"/>
</dbReference>
<accession>A0A0L0FU60</accession>
<sequence length="91" mass="10193">MIKLVIEAEPQQHAAREPITTSIQVAQPTAEQSQAQQQNPLMVADPKTLSKEEKEKQLQLLLEDEAASKDPKIVLAEANENTLERLKMPSY</sequence>
<organism evidence="1 2">
    <name type="scientific">Sphaeroforma arctica JP610</name>
    <dbReference type="NCBI Taxonomy" id="667725"/>
    <lineage>
        <taxon>Eukaryota</taxon>
        <taxon>Ichthyosporea</taxon>
        <taxon>Ichthyophonida</taxon>
        <taxon>Sphaeroforma</taxon>
    </lineage>
</organism>
<dbReference type="EMBL" id="KQ242162">
    <property type="protein sequence ID" value="KNC80367.1"/>
    <property type="molecule type" value="Genomic_DNA"/>
</dbReference>
<protein>
    <submittedName>
        <fullName evidence="1">Uncharacterized protein</fullName>
    </submittedName>
</protein>
<keyword evidence="2" id="KW-1185">Reference proteome</keyword>
<dbReference type="GeneID" id="25907771"/>
<evidence type="ECO:0000313" key="2">
    <source>
        <dbReference type="Proteomes" id="UP000054560"/>
    </source>
</evidence>
<dbReference type="Proteomes" id="UP000054560">
    <property type="component" value="Unassembled WGS sequence"/>
</dbReference>
<dbReference type="AlphaFoldDB" id="A0A0L0FU60"/>